<feature type="transmembrane region" description="Helical" evidence="6">
    <location>
        <begin position="213"/>
        <end position="232"/>
    </location>
</feature>
<dbReference type="InterPro" id="IPR051327">
    <property type="entry name" value="MATE_MepA_subfamily"/>
</dbReference>
<evidence type="ECO:0000256" key="1">
    <source>
        <dbReference type="ARBA" id="ARBA00004651"/>
    </source>
</evidence>
<dbReference type="GO" id="GO:0005524">
    <property type="term" value="F:ATP binding"/>
    <property type="evidence" value="ECO:0007669"/>
    <property type="project" value="UniProtKB-KW"/>
</dbReference>
<sequence length="605" mass="66185">MKTNNQTGMWDFTMGNSTKQLRRNDFFLRSVYSKYLIASVLAMLATSVAGMIDTVIVGRFLGEAGLAAMSLVSPIYLIYYTIGAVVGMGGSIAANLAIGQNDYAAYRRIFTLAFWTTAVLCVVTTAGGLLFLDPLVSLLGGEGVVGGYLADYLRWYILGGSFTLFIYIPLHFLKMEGKPQTSSFLFLLSSGLNMAFTYLFMSPACDMGIKGASIATGFSMGTTTFLGMYILFKKTPNTRLVKMRGVSFRTLGEIIACGSPNGCNNLFNALKILVINAVILQIGASAYLSAFAMLKSVSDLLTGVVTGVASALMPVVGVFYGERDWNSIRHVCRKALQIGSGLTVLLALFIVLFSGLLCALFNITDPVAVAGGQRGLVCLAGSFLFAFVNLMLSGYFNTVKHPMLSNLILTLRLLGYLAPAAFFFALWLGIDGVWFSFIMADVLTLGTVLLVIGVLCRKNPKLDWYLLDTSLEGENEISFSVQNTLDDVMFASNKITEFCKENSLGAKKTMQVSLALEEMLTAIITCCMDPQKKQFMDIRILCLEEDVLLRIRNTGRIFDPIRYYEENKDNEDMAESVLGIKMIAGSAKEIAFHETFGTNNLLIRF</sequence>
<comment type="caution">
    <text evidence="7">The sequence shown here is derived from an EMBL/GenBank/DDBJ whole genome shotgun (WGS) entry which is preliminary data.</text>
</comment>
<dbReference type="PANTHER" id="PTHR43823:SF3">
    <property type="entry name" value="MULTIDRUG EXPORT PROTEIN MEPA"/>
    <property type="match status" value="1"/>
</dbReference>
<feature type="transmembrane region" description="Helical" evidence="6">
    <location>
        <begin position="434"/>
        <end position="456"/>
    </location>
</feature>
<dbReference type="Pfam" id="PF01554">
    <property type="entry name" value="MatE"/>
    <property type="match status" value="2"/>
</dbReference>
<proteinExistence type="predicted"/>
<dbReference type="PANTHER" id="PTHR43823">
    <property type="entry name" value="SPORULATION PROTEIN YKVU"/>
    <property type="match status" value="1"/>
</dbReference>
<evidence type="ECO:0000256" key="2">
    <source>
        <dbReference type="ARBA" id="ARBA00022475"/>
    </source>
</evidence>
<keyword evidence="7" id="KW-0547">Nucleotide-binding</keyword>
<dbReference type="InterPro" id="IPR002528">
    <property type="entry name" value="MATE_fam"/>
</dbReference>
<comment type="subcellular location">
    <subcellularLocation>
        <location evidence="1">Cell membrane</location>
        <topology evidence="1">Multi-pass membrane protein</topology>
    </subcellularLocation>
</comment>
<keyword evidence="2" id="KW-1003">Cell membrane</keyword>
<evidence type="ECO:0000256" key="4">
    <source>
        <dbReference type="ARBA" id="ARBA00022989"/>
    </source>
</evidence>
<protein>
    <submittedName>
        <fullName evidence="7">ATP-binding protein</fullName>
    </submittedName>
</protein>
<evidence type="ECO:0000256" key="5">
    <source>
        <dbReference type="ARBA" id="ARBA00023136"/>
    </source>
</evidence>
<dbReference type="AlphaFoldDB" id="A0A9D1CU33"/>
<evidence type="ECO:0000313" key="8">
    <source>
        <dbReference type="Proteomes" id="UP000886787"/>
    </source>
</evidence>
<evidence type="ECO:0000256" key="3">
    <source>
        <dbReference type="ARBA" id="ARBA00022692"/>
    </source>
</evidence>
<evidence type="ECO:0000313" key="7">
    <source>
        <dbReference type="EMBL" id="HIQ80497.1"/>
    </source>
</evidence>
<feature type="transmembrane region" description="Helical" evidence="6">
    <location>
        <begin position="374"/>
        <end position="395"/>
    </location>
</feature>
<dbReference type="GO" id="GO:0005886">
    <property type="term" value="C:plasma membrane"/>
    <property type="evidence" value="ECO:0007669"/>
    <property type="project" value="UniProtKB-SubCell"/>
</dbReference>
<feature type="transmembrane region" description="Helical" evidence="6">
    <location>
        <begin position="342"/>
        <end position="362"/>
    </location>
</feature>
<feature type="transmembrane region" description="Helical" evidence="6">
    <location>
        <begin position="300"/>
        <end position="321"/>
    </location>
</feature>
<reference evidence="7" key="2">
    <citation type="journal article" date="2021" name="PeerJ">
        <title>Extensive microbial diversity within the chicken gut microbiome revealed by metagenomics and culture.</title>
        <authorList>
            <person name="Gilroy R."/>
            <person name="Ravi A."/>
            <person name="Getino M."/>
            <person name="Pursley I."/>
            <person name="Horton D.L."/>
            <person name="Alikhan N.F."/>
            <person name="Baker D."/>
            <person name="Gharbi K."/>
            <person name="Hall N."/>
            <person name="Watson M."/>
            <person name="Adriaenssens E.M."/>
            <person name="Foster-Nyarko E."/>
            <person name="Jarju S."/>
            <person name="Secka A."/>
            <person name="Antonio M."/>
            <person name="Oren A."/>
            <person name="Chaudhuri R.R."/>
            <person name="La Ragione R."/>
            <person name="Hildebrand F."/>
            <person name="Pallen M.J."/>
        </authorList>
    </citation>
    <scope>NUCLEOTIDE SEQUENCE</scope>
    <source>
        <strain evidence="7">ChiSjej1B19-3389</strain>
    </source>
</reference>
<feature type="transmembrane region" description="Helical" evidence="6">
    <location>
        <begin position="152"/>
        <end position="172"/>
    </location>
</feature>
<dbReference type="EMBL" id="DVFW01000024">
    <property type="protein sequence ID" value="HIQ80497.1"/>
    <property type="molecule type" value="Genomic_DNA"/>
</dbReference>
<gene>
    <name evidence="7" type="ORF">IAD32_04340</name>
</gene>
<feature type="transmembrane region" description="Helical" evidence="6">
    <location>
        <begin position="407"/>
        <end position="428"/>
    </location>
</feature>
<feature type="transmembrane region" description="Helical" evidence="6">
    <location>
        <begin position="35"/>
        <end position="57"/>
    </location>
</feature>
<feature type="transmembrane region" description="Helical" evidence="6">
    <location>
        <begin position="110"/>
        <end position="132"/>
    </location>
</feature>
<keyword evidence="7" id="KW-0067">ATP-binding</keyword>
<dbReference type="GO" id="GO:0015297">
    <property type="term" value="F:antiporter activity"/>
    <property type="evidence" value="ECO:0007669"/>
    <property type="project" value="InterPro"/>
</dbReference>
<dbReference type="GO" id="GO:0042910">
    <property type="term" value="F:xenobiotic transmembrane transporter activity"/>
    <property type="evidence" value="ECO:0007669"/>
    <property type="project" value="InterPro"/>
</dbReference>
<keyword evidence="5 6" id="KW-0472">Membrane</keyword>
<feature type="transmembrane region" description="Helical" evidence="6">
    <location>
        <begin position="273"/>
        <end position="294"/>
    </location>
</feature>
<evidence type="ECO:0000256" key="6">
    <source>
        <dbReference type="SAM" id="Phobius"/>
    </source>
</evidence>
<accession>A0A9D1CU33</accession>
<keyword evidence="3 6" id="KW-0812">Transmembrane</keyword>
<reference evidence="7" key="1">
    <citation type="submission" date="2020-10" db="EMBL/GenBank/DDBJ databases">
        <authorList>
            <person name="Gilroy R."/>
        </authorList>
    </citation>
    <scope>NUCLEOTIDE SEQUENCE</scope>
    <source>
        <strain evidence="7">ChiSjej1B19-3389</strain>
    </source>
</reference>
<keyword evidence="4 6" id="KW-1133">Transmembrane helix</keyword>
<feature type="transmembrane region" description="Helical" evidence="6">
    <location>
        <begin position="184"/>
        <end position="201"/>
    </location>
</feature>
<name>A0A9D1CU33_9FIRM</name>
<dbReference type="Proteomes" id="UP000886787">
    <property type="component" value="Unassembled WGS sequence"/>
</dbReference>
<feature type="transmembrane region" description="Helical" evidence="6">
    <location>
        <begin position="77"/>
        <end position="98"/>
    </location>
</feature>
<organism evidence="7 8">
    <name type="scientific">Candidatus Scatavimonas merdigallinarum</name>
    <dbReference type="NCBI Taxonomy" id="2840914"/>
    <lineage>
        <taxon>Bacteria</taxon>
        <taxon>Bacillati</taxon>
        <taxon>Bacillota</taxon>
        <taxon>Clostridia</taxon>
        <taxon>Eubacteriales</taxon>
        <taxon>Oscillospiraceae</taxon>
        <taxon>Oscillospiraceae incertae sedis</taxon>
        <taxon>Candidatus Scatavimonas</taxon>
    </lineage>
</organism>